<evidence type="ECO:0000313" key="3">
    <source>
        <dbReference type="Proteomes" id="UP001319200"/>
    </source>
</evidence>
<dbReference type="PANTHER" id="PTHR21666">
    <property type="entry name" value="PEPTIDASE-RELATED"/>
    <property type="match status" value="1"/>
</dbReference>
<sequence length="369" mass="41148">MKYIFTYILFSVTTLSSFSQQLTLRLSSTPETVLINGSATAYLEYFITNNSTDTLVLEKLELVTNESTATILSLDRSQLRTRLHRPEFKTKVDATVMPPGTTNVLYLEPVLKTGKDQAQQAVLLRYTVNHGGRKENHTFRGSLVLKKKAPLVLGTPLREGTWVAVYDPAWERGHRRVLYKGDSAMHLPGRYAIDFIRVDDQGRYARDNEDAIGNWYGYSADVLAVSDGTVLSVRTNFPESATLSAHHQPGPEDATGNYIALQVSSDRVAFYEHLKPGSIRVQPGQRVKKGDVIASLGFTGQSTGPHLHFHVADRNSPLRAEGVPFVFESFKMLGAYTNLENFGSKMWSPVKNKVVLQERPAPNTVIVFE</sequence>
<dbReference type="InterPro" id="IPR050570">
    <property type="entry name" value="Cell_wall_metabolism_enzyme"/>
</dbReference>
<evidence type="ECO:0000313" key="2">
    <source>
        <dbReference type="EMBL" id="MBT1695937.1"/>
    </source>
</evidence>
<dbReference type="AlphaFoldDB" id="A0AAP2DJ42"/>
<dbReference type="PANTHER" id="PTHR21666:SF270">
    <property type="entry name" value="MUREIN HYDROLASE ACTIVATOR ENVC"/>
    <property type="match status" value="1"/>
</dbReference>
<evidence type="ECO:0000259" key="1">
    <source>
        <dbReference type="Pfam" id="PF01551"/>
    </source>
</evidence>
<comment type="caution">
    <text evidence="2">The sequence shown here is derived from an EMBL/GenBank/DDBJ whole genome shotgun (WGS) entry which is preliminary data.</text>
</comment>
<keyword evidence="3" id="KW-1185">Reference proteome</keyword>
<dbReference type="CDD" id="cd12797">
    <property type="entry name" value="M23_peptidase"/>
    <property type="match status" value="1"/>
</dbReference>
<dbReference type="EMBL" id="JAHESF010000003">
    <property type="protein sequence ID" value="MBT1695937.1"/>
    <property type="molecule type" value="Genomic_DNA"/>
</dbReference>
<feature type="domain" description="M23ase beta-sheet core" evidence="1">
    <location>
        <begin position="220"/>
        <end position="317"/>
    </location>
</feature>
<reference evidence="2 3" key="1">
    <citation type="submission" date="2021-05" db="EMBL/GenBank/DDBJ databases">
        <title>A Polyphasic approach of four new species of the genus Ohtaekwangia: Ohtaekwangia histidinii sp. nov., Ohtaekwangia cretensis sp. nov., Ohtaekwangia indiensis sp. nov., Ohtaekwangia reichenbachii sp. nov. from diverse environment.</title>
        <authorList>
            <person name="Octaviana S."/>
        </authorList>
    </citation>
    <scope>NUCLEOTIDE SEQUENCE [LARGE SCALE GENOMIC DNA]</scope>
    <source>
        <strain evidence="2 3">PWU4</strain>
    </source>
</reference>
<organism evidence="2 3">
    <name type="scientific">Chryseosolibacter histidini</name>
    <dbReference type="NCBI Taxonomy" id="2782349"/>
    <lineage>
        <taxon>Bacteria</taxon>
        <taxon>Pseudomonadati</taxon>
        <taxon>Bacteroidota</taxon>
        <taxon>Cytophagia</taxon>
        <taxon>Cytophagales</taxon>
        <taxon>Chryseotaleaceae</taxon>
        <taxon>Chryseosolibacter</taxon>
    </lineage>
</organism>
<dbReference type="SUPFAM" id="SSF51261">
    <property type="entry name" value="Duplicated hybrid motif"/>
    <property type="match status" value="1"/>
</dbReference>
<proteinExistence type="predicted"/>
<dbReference type="Pfam" id="PF01551">
    <property type="entry name" value="Peptidase_M23"/>
    <property type="match status" value="1"/>
</dbReference>
<name>A0AAP2DJ42_9BACT</name>
<protein>
    <submittedName>
        <fullName evidence="2">Peptidoglycan DD-metalloendopeptidase family protein</fullName>
    </submittedName>
</protein>
<dbReference type="InterPro" id="IPR016047">
    <property type="entry name" value="M23ase_b-sheet_dom"/>
</dbReference>
<dbReference type="InterPro" id="IPR011055">
    <property type="entry name" value="Dup_hybrid_motif"/>
</dbReference>
<accession>A0AAP2DJ42</accession>
<dbReference type="RefSeq" id="WP_254160751.1">
    <property type="nucleotide sequence ID" value="NZ_JAHESF010000003.1"/>
</dbReference>
<gene>
    <name evidence="2" type="ORF">KK083_03555</name>
</gene>
<dbReference type="Gene3D" id="2.70.70.10">
    <property type="entry name" value="Glucose Permease (Domain IIA)"/>
    <property type="match status" value="1"/>
</dbReference>
<dbReference type="Proteomes" id="UP001319200">
    <property type="component" value="Unassembled WGS sequence"/>
</dbReference>
<dbReference type="GO" id="GO:0004222">
    <property type="term" value="F:metalloendopeptidase activity"/>
    <property type="evidence" value="ECO:0007669"/>
    <property type="project" value="TreeGrafter"/>
</dbReference>